<accession>A0A0A7LWK0</accession>
<feature type="compositionally biased region" description="Polar residues" evidence="8">
    <location>
        <begin position="115"/>
        <end position="127"/>
    </location>
</feature>
<feature type="compositionally biased region" description="Basic and acidic residues" evidence="8">
    <location>
        <begin position="14"/>
        <end position="27"/>
    </location>
</feature>
<gene>
    <name evidence="10" type="primary">ZNF1</name>
</gene>
<dbReference type="GO" id="GO:0044773">
    <property type="term" value="P:mitotic DNA damage checkpoint signaling"/>
    <property type="evidence" value="ECO:0007669"/>
    <property type="project" value="TreeGrafter"/>
</dbReference>
<evidence type="ECO:0000256" key="6">
    <source>
        <dbReference type="ARBA" id="ARBA00023242"/>
    </source>
</evidence>
<dbReference type="PANTHER" id="PTHR13278">
    <property type="entry name" value="ZINC FINGER PROTEIN 830"/>
    <property type="match status" value="1"/>
</dbReference>
<feature type="region of interest" description="Disordered" evidence="8">
    <location>
        <begin position="1"/>
        <end position="28"/>
    </location>
</feature>
<feature type="domain" description="C2H2-type" evidence="9">
    <location>
        <begin position="40"/>
        <end position="63"/>
    </location>
</feature>
<evidence type="ECO:0000259" key="9">
    <source>
        <dbReference type="Pfam" id="PF12874"/>
    </source>
</evidence>
<proteinExistence type="evidence at transcript level"/>
<feature type="compositionally biased region" description="Acidic residues" evidence="8">
    <location>
        <begin position="315"/>
        <end position="327"/>
    </location>
</feature>
<evidence type="ECO:0000256" key="8">
    <source>
        <dbReference type="SAM" id="MobiDB-lite"/>
    </source>
</evidence>
<dbReference type="EMBL" id="KM510375">
    <property type="protein sequence ID" value="AIZ68144.1"/>
    <property type="molecule type" value="mRNA"/>
</dbReference>
<reference evidence="10" key="1">
    <citation type="submission" date="2014-09" db="EMBL/GenBank/DDBJ databases">
        <title>Transcriptome-wide evaluation of reference genes for quantitative real-time PCR in Ornithogalum saundersiae tissues during plant development and under stress conditions.</title>
        <authorList>
            <person name="Kong J.-Q."/>
        </authorList>
    </citation>
    <scope>NUCLEOTIDE SEQUENCE</scope>
</reference>
<keyword evidence="5 7" id="KW-0175">Coiled coil</keyword>
<dbReference type="GO" id="GO:0003676">
    <property type="term" value="F:nucleic acid binding"/>
    <property type="evidence" value="ECO:0007669"/>
    <property type="project" value="InterPro"/>
</dbReference>
<sequence>MNRQAQRKALFRSKLRESSQNRDKRIDSPLVRYNENDQPVCRVCNVTLKSESLWPAHQVSRKHHEAIEHVKASAAGVTPANEVNAKKTTELQKPPPSSTLPADFFDSQETKRQKTVPNSDVSESGMSKSAGDHLIQIDRNENNPSNKLDQPSNKLSQAPKKLDASEVKRVKGVLPDGFFDNVERSESVKLSQFHEPSEKLDGMESKQAKGVLPEGFFDNKDADLRARGIEPVKVDINDAYKEFEKEIQDDLQGVDDRLGEEEIDAAEIREEFESLEQQAYREKVELVKRQLLEVKATRLARGQKSPAFKGKESSDESSSDDDEENDFAVDWRAKRL</sequence>
<feature type="compositionally biased region" description="Polar residues" evidence="8">
    <location>
        <begin position="142"/>
        <end position="156"/>
    </location>
</feature>
<evidence type="ECO:0000256" key="2">
    <source>
        <dbReference type="ARBA" id="ARBA00022723"/>
    </source>
</evidence>
<evidence type="ECO:0000256" key="4">
    <source>
        <dbReference type="ARBA" id="ARBA00022833"/>
    </source>
</evidence>
<evidence type="ECO:0000256" key="1">
    <source>
        <dbReference type="ARBA" id="ARBA00004123"/>
    </source>
</evidence>
<dbReference type="InterPro" id="IPR040050">
    <property type="entry name" value="ZNF830-like"/>
</dbReference>
<evidence type="ECO:0000256" key="5">
    <source>
        <dbReference type="ARBA" id="ARBA00023054"/>
    </source>
</evidence>
<keyword evidence="6" id="KW-0539">Nucleus</keyword>
<keyword evidence="3" id="KW-0863">Zinc-finger</keyword>
<feature type="region of interest" description="Disordered" evidence="8">
    <location>
        <begin position="87"/>
        <end position="167"/>
    </location>
</feature>
<dbReference type="InterPro" id="IPR013087">
    <property type="entry name" value="Znf_C2H2_type"/>
</dbReference>
<comment type="subcellular location">
    <subcellularLocation>
        <location evidence="1">Nucleus</location>
    </subcellularLocation>
</comment>
<keyword evidence="4" id="KW-0862">Zinc</keyword>
<keyword evidence="2" id="KW-0479">Metal-binding</keyword>
<evidence type="ECO:0000313" key="10">
    <source>
        <dbReference type="EMBL" id="AIZ68144.1"/>
    </source>
</evidence>
<dbReference type="GO" id="GO:0033314">
    <property type="term" value="P:mitotic DNA replication checkpoint signaling"/>
    <property type="evidence" value="ECO:0007669"/>
    <property type="project" value="TreeGrafter"/>
</dbReference>
<organism evidence="10">
    <name type="scientific">Ornithogalum saundersiae</name>
    <dbReference type="NCBI Taxonomy" id="484171"/>
    <lineage>
        <taxon>Eukaryota</taxon>
        <taxon>Viridiplantae</taxon>
        <taxon>Streptophyta</taxon>
        <taxon>Embryophyta</taxon>
        <taxon>Tracheophyta</taxon>
        <taxon>Spermatophyta</taxon>
        <taxon>Magnoliopsida</taxon>
        <taxon>Liliopsida</taxon>
        <taxon>Asparagales</taxon>
        <taxon>Hyacinthaceae</taxon>
        <taxon>Ornithogaloideae</taxon>
        <taxon>Ornithogalum</taxon>
    </lineage>
</organism>
<feature type="coiled-coil region" evidence="7">
    <location>
        <begin position="258"/>
        <end position="285"/>
    </location>
</feature>
<evidence type="ECO:0000256" key="3">
    <source>
        <dbReference type="ARBA" id="ARBA00022771"/>
    </source>
</evidence>
<name>A0A0A7LWK0_9ASPA</name>
<dbReference type="Pfam" id="PF12874">
    <property type="entry name" value="zf-met"/>
    <property type="match status" value="1"/>
</dbReference>
<dbReference type="AlphaFoldDB" id="A0A0A7LWK0"/>
<evidence type="ECO:0000256" key="7">
    <source>
        <dbReference type="SAM" id="Coils"/>
    </source>
</evidence>
<dbReference type="PANTHER" id="PTHR13278:SF0">
    <property type="entry name" value="ZINC FINGER PROTEIN 830"/>
    <property type="match status" value="1"/>
</dbReference>
<dbReference type="GO" id="GO:0033260">
    <property type="term" value="P:nuclear DNA replication"/>
    <property type="evidence" value="ECO:0007669"/>
    <property type="project" value="TreeGrafter"/>
</dbReference>
<dbReference type="SUPFAM" id="SSF57667">
    <property type="entry name" value="beta-beta-alpha zinc fingers"/>
    <property type="match status" value="1"/>
</dbReference>
<feature type="region of interest" description="Disordered" evidence="8">
    <location>
        <begin position="185"/>
        <end position="206"/>
    </location>
</feature>
<protein>
    <submittedName>
        <fullName evidence="10">Zinc finger protein 830-like protein</fullName>
    </submittedName>
</protein>
<dbReference type="GO" id="GO:0005681">
    <property type="term" value="C:spliceosomal complex"/>
    <property type="evidence" value="ECO:0007669"/>
    <property type="project" value="InterPro"/>
</dbReference>
<feature type="compositionally biased region" description="Basic and acidic residues" evidence="8">
    <location>
        <begin position="195"/>
        <end position="206"/>
    </location>
</feature>
<dbReference type="InterPro" id="IPR036236">
    <property type="entry name" value="Znf_C2H2_sf"/>
</dbReference>
<dbReference type="GO" id="GO:0008270">
    <property type="term" value="F:zinc ion binding"/>
    <property type="evidence" value="ECO:0007669"/>
    <property type="project" value="UniProtKB-KW"/>
</dbReference>
<feature type="region of interest" description="Disordered" evidence="8">
    <location>
        <begin position="302"/>
        <end position="336"/>
    </location>
</feature>
<feature type="compositionally biased region" description="Basic residues" evidence="8">
    <location>
        <begin position="1"/>
        <end position="13"/>
    </location>
</feature>